<reference evidence="7" key="1">
    <citation type="submission" date="2022-10" db="EMBL/GenBank/DDBJ databases">
        <title>The complete genomes of actinobacterial strains from the NBC collection.</title>
        <authorList>
            <person name="Joergensen T.S."/>
            <person name="Alvarez Arevalo M."/>
            <person name="Sterndorff E.B."/>
            <person name="Faurdal D."/>
            <person name="Vuksanovic O."/>
            <person name="Mourched A.-S."/>
            <person name="Charusanti P."/>
            <person name="Shaw S."/>
            <person name="Blin K."/>
            <person name="Weber T."/>
        </authorList>
    </citation>
    <scope>NUCLEOTIDE SEQUENCE</scope>
    <source>
        <strain evidence="7">NBC_00254</strain>
    </source>
</reference>
<evidence type="ECO:0000259" key="6">
    <source>
        <dbReference type="PROSITE" id="PS51900"/>
    </source>
</evidence>
<dbReference type="InterPro" id="IPR004107">
    <property type="entry name" value="Integrase_SAM-like_N"/>
</dbReference>
<dbReference type="RefSeq" id="WP_328708223.1">
    <property type="nucleotide sequence ID" value="NZ_CP108085.1"/>
</dbReference>
<evidence type="ECO:0000313" key="7">
    <source>
        <dbReference type="EMBL" id="WUP71791.1"/>
    </source>
</evidence>
<dbReference type="InterPro" id="IPR013762">
    <property type="entry name" value="Integrase-like_cat_sf"/>
</dbReference>
<keyword evidence="2 4" id="KW-0238">DNA-binding</keyword>
<accession>A0ABZ1SFN5</accession>
<keyword evidence="1" id="KW-0229">DNA integration</keyword>
<protein>
    <submittedName>
        <fullName evidence="7">Tyrosine-type recombinase/integrase</fullName>
    </submittedName>
</protein>
<dbReference type="Proteomes" id="UP001432011">
    <property type="component" value="Chromosome"/>
</dbReference>
<dbReference type="Pfam" id="PF02899">
    <property type="entry name" value="Phage_int_SAM_1"/>
    <property type="match status" value="1"/>
</dbReference>
<dbReference type="PROSITE" id="PS51898">
    <property type="entry name" value="TYR_RECOMBINASE"/>
    <property type="match status" value="1"/>
</dbReference>
<evidence type="ECO:0000256" key="2">
    <source>
        <dbReference type="ARBA" id="ARBA00023125"/>
    </source>
</evidence>
<dbReference type="PROSITE" id="PS51900">
    <property type="entry name" value="CB"/>
    <property type="match status" value="1"/>
</dbReference>
<feature type="domain" description="Tyr recombinase" evidence="5">
    <location>
        <begin position="201"/>
        <end position="378"/>
    </location>
</feature>
<organism evidence="7 8">
    <name type="scientific">Microbispora hainanensis</name>
    <dbReference type="NCBI Taxonomy" id="568844"/>
    <lineage>
        <taxon>Bacteria</taxon>
        <taxon>Bacillati</taxon>
        <taxon>Actinomycetota</taxon>
        <taxon>Actinomycetes</taxon>
        <taxon>Streptosporangiales</taxon>
        <taxon>Streptosporangiaceae</taxon>
        <taxon>Microbispora</taxon>
    </lineage>
</organism>
<evidence type="ECO:0000259" key="5">
    <source>
        <dbReference type="PROSITE" id="PS51898"/>
    </source>
</evidence>
<dbReference type="SUPFAM" id="SSF56349">
    <property type="entry name" value="DNA breaking-rejoining enzymes"/>
    <property type="match status" value="1"/>
</dbReference>
<dbReference type="InterPro" id="IPR050090">
    <property type="entry name" value="Tyrosine_recombinase_XerCD"/>
</dbReference>
<gene>
    <name evidence="7" type="ORF">OG913_20315</name>
</gene>
<dbReference type="InterPro" id="IPR010998">
    <property type="entry name" value="Integrase_recombinase_N"/>
</dbReference>
<dbReference type="PANTHER" id="PTHR30349">
    <property type="entry name" value="PHAGE INTEGRASE-RELATED"/>
    <property type="match status" value="1"/>
</dbReference>
<feature type="domain" description="Core-binding (CB)" evidence="6">
    <location>
        <begin position="50"/>
        <end position="153"/>
    </location>
</feature>
<proteinExistence type="predicted"/>
<dbReference type="EMBL" id="CP108085">
    <property type="protein sequence ID" value="WUP71791.1"/>
    <property type="molecule type" value="Genomic_DNA"/>
</dbReference>
<dbReference type="PANTHER" id="PTHR30349:SF81">
    <property type="entry name" value="TYROSINE RECOMBINASE XERC"/>
    <property type="match status" value="1"/>
</dbReference>
<dbReference type="Pfam" id="PF00589">
    <property type="entry name" value="Phage_integrase"/>
    <property type="match status" value="1"/>
</dbReference>
<evidence type="ECO:0000313" key="8">
    <source>
        <dbReference type="Proteomes" id="UP001432011"/>
    </source>
</evidence>
<dbReference type="InterPro" id="IPR011010">
    <property type="entry name" value="DNA_brk_join_enz"/>
</dbReference>
<dbReference type="InterPro" id="IPR002104">
    <property type="entry name" value="Integrase_catalytic"/>
</dbReference>
<evidence type="ECO:0000256" key="1">
    <source>
        <dbReference type="ARBA" id="ARBA00022908"/>
    </source>
</evidence>
<keyword evidence="3" id="KW-0233">DNA recombination</keyword>
<name>A0ABZ1SFN5_9ACTN</name>
<evidence type="ECO:0000256" key="3">
    <source>
        <dbReference type="ARBA" id="ARBA00023172"/>
    </source>
</evidence>
<evidence type="ECO:0000256" key="4">
    <source>
        <dbReference type="PROSITE-ProRule" id="PRU01248"/>
    </source>
</evidence>
<dbReference type="Gene3D" id="1.10.150.130">
    <property type="match status" value="1"/>
</dbReference>
<dbReference type="Gene3D" id="1.10.443.10">
    <property type="entry name" value="Intergrase catalytic core"/>
    <property type="match status" value="1"/>
</dbReference>
<sequence>MRFPRSATRREMLVAGWMWSSPVHLFPVIAESGLRLEERDGGWGLAGPSAARFALVDEYLAHLADRNYSPKTVRAYGYDLLAFCRWLAAEDLSLPEVTTETLLKFLRACREARIPGRPGPNVITLSGRRMDQYAATTINRRLAAVSGLFTFASMRDPQAKNPVPKGREARWRVPGERSGMLAHTIRRPKNRSSLRLREPRRLPKALSQAEAAELLASFRTWRDRAIAGLMLYCGLRSAEVLGMNVADADIGGRWLKVVGKGDRERRVPLDADVASVIQVYLLAERPDSDSSRLFLVAKGPNRGRPLTAAGLRTIFRYHRAITGIAGGHPHALRHTFGTALAEAGVDLAVMQALLGHAHVDTTARYIHLAPAHVKAEFDAARTRIRAQQ</sequence>
<keyword evidence="8" id="KW-1185">Reference proteome</keyword>
<dbReference type="InterPro" id="IPR044068">
    <property type="entry name" value="CB"/>
</dbReference>